<proteinExistence type="predicted"/>
<dbReference type="EMBL" id="GILB01010847">
    <property type="protein sequence ID" value="NUU91180.1"/>
    <property type="molecule type" value="Transcribed_RNA"/>
</dbReference>
<name>A0A6M2F0H8_9ROSI</name>
<evidence type="ECO:0000313" key="1">
    <source>
        <dbReference type="EMBL" id="NUU91180.1"/>
    </source>
</evidence>
<organism evidence="1">
    <name type="scientific">Populus davidiana</name>
    <dbReference type="NCBI Taxonomy" id="266767"/>
    <lineage>
        <taxon>Eukaryota</taxon>
        <taxon>Viridiplantae</taxon>
        <taxon>Streptophyta</taxon>
        <taxon>Embryophyta</taxon>
        <taxon>Tracheophyta</taxon>
        <taxon>Spermatophyta</taxon>
        <taxon>Magnoliopsida</taxon>
        <taxon>eudicotyledons</taxon>
        <taxon>Gunneridae</taxon>
        <taxon>Pentapetalae</taxon>
        <taxon>rosids</taxon>
        <taxon>fabids</taxon>
        <taxon>Malpighiales</taxon>
        <taxon>Salicaceae</taxon>
        <taxon>Saliceae</taxon>
        <taxon>Populus</taxon>
    </lineage>
</organism>
<reference evidence="1" key="1">
    <citation type="submission" date="2020-03" db="EMBL/GenBank/DDBJ databases">
        <authorList>
            <person name="Zhang R."/>
        </authorList>
    </citation>
    <scope>NUCLEOTIDE SEQUENCE</scope>
</reference>
<accession>A0A6M2F0H8</accession>
<protein>
    <submittedName>
        <fullName evidence="1">Uncharacterized protein</fullName>
    </submittedName>
</protein>
<dbReference type="AlphaFoldDB" id="A0A6M2F0H8"/>
<sequence>MIFNRFAFLHVCALVDRQVINLCVHLLIKLCFSIANPKTLDHPHGPVCQTNKATRRLVLPLKSTKRHVDDILNSDPALLRLFSFLPHVDHYVILNSDNELAQQWRGR</sequence>